<name>A0A9D4I5V4_DREPO</name>
<proteinExistence type="predicted"/>
<gene>
    <name evidence="1" type="ORF">DPMN_183815</name>
</gene>
<comment type="caution">
    <text evidence="1">The sequence shown here is derived from an EMBL/GenBank/DDBJ whole genome shotgun (WGS) entry which is preliminary data.</text>
</comment>
<dbReference type="Proteomes" id="UP000828390">
    <property type="component" value="Unassembled WGS sequence"/>
</dbReference>
<organism evidence="1 2">
    <name type="scientific">Dreissena polymorpha</name>
    <name type="common">Zebra mussel</name>
    <name type="synonym">Mytilus polymorpha</name>
    <dbReference type="NCBI Taxonomy" id="45954"/>
    <lineage>
        <taxon>Eukaryota</taxon>
        <taxon>Metazoa</taxon>
        <taxon>Spiralia</taxon>
        <taxon>Lophotrochozoa</taxon>
        <taxon>Mollusca</taxon>
        <taxon>Bivalvia</taxon>
        <taxon>Autobranchia</taxon>
        <taxon>Heteroconchia</taxon>
        <taxon>Euheterodonta</taxon>
        <taxon>Imparidentia</taxon>
        <taxon>Neoheterodontei</taxon>
        <taxon>Myida</taxon>
        <taxon>Dreissenoidea</taxon>
        <taxon>Dreissenidae</taxon>
        <taxon>Dreissena</taxon>
    </lineage>
</organism>
<reference evidence="1" key="1">
    <citation type="journal article" date="2019" name="bioRxiv">
        <title>The Genome of the Zebra Mussel, Dreissena polymorpha: A Resource for Invasive Species Research.</title>
        <authorList>
            <person name="McCartney M.A."/>
            <person name="Auch B."/>
            <person name="Kono T."/>
            <person name="Mallez S."/>
            <person name="Zhang Y."/>
            <person name="Obille A."/>
            <person name="Becker A."/>
            <person name="Abrahante J.E."/>
            <person name="Garbe J."/>
            <person name="Badalamenti J.P."/>
            <person name="Herman A."/>
            <person name="Mangelson H."/>
            <person name="Liachko I."/>
            <person name="Sullivan S."/>
            <person name="Sone E.D."/>
            <person name="Koren S."/>
            <person name="Silverstein K.A.T."/>
            <person name="Beckman K.B."/>
            <person name="Gohl D.M."/>
        </authorList>
    </citation>
    <scope>NUCLEOTIDE SEQUENCE</scope>
    <source>
        <strain evidence="1">Duluth1</strain>
        <tissue evidence="1">Whole animal</tissue>
    </source>
</reference>
<dbReference type="AlphaFoldDB" id="A0A9D4I5V4"/>
<dbReference type="EMBL" id="JAIWYP010000010">
    <property type="protein sequence ID" value="KAH3749319.1"/>
    <property type="molecule type" value="Genomic_DNA"/>
</dbReference>
<protein>
    <submittedName>
        <fullName evidence="1">Uncharacterized protein</fullName>
    </submittedName>
</protein>
<accession>A0A9D4I5V4</accession>
<evidence type="ECO:0000313" key="2">
    <source>
        <dbReference type="Proteomes" id="UP000828390"/>
    </source>
</evidence>
<sequence length="92" mass="10526">MHLEALAGAFRATPHESTKLSPNMVMIGREVRLPNSVIFGHVNPAQNHFVIETKARLQRTHDLVRKQLQKSAERSRRYTMPSCISCNTRWAT</sequence>
<keyword evidence="2" id="KW-1185">Reference proteome</keyword>
<evidence type="ECO:0000313" key="1">
    <source>
        <dbReference type="EMBL" id="KAH3749319.1"/>
    </source>
</evidence>
<reference evidence="1" key="2">
    <citation type="submission" date="2020-11" db="EMBL/GenBank/DDBJ databases">
        <authorList>
            <person name="McCartney M.A."/>
            <person name="Auch B."/>
            <person name="Kono T."/>
            <person name="Mallez S."/>
            <person name="Becker A."/>
            <person name="Gohl D.M."/>
            <person name="Silverstein K.A.T."/>
            <person name="Koren S."/>
            <person name="Bechman K.B."/>
            <person name="Herman A."/>
            <person name="Abrahante J.E."/>
            <person name="Garbe J."/>
        </authorList>
    </citation>
    <scope>NUCLEOTIDE SEQUENCE</scope>
    <source>
        <strain evidence="1">Duluth1</strain>
        <tissue evidence="1">Whole animal</tissue>
    </source>
</reference>